<accession>A0AAU7NU06</accession>
<dbReference type="InterPro" id="IPR053724">
    <property type="entry name" value="OMP_A26_sf"/>
</dbReference>
<evidence type="ECO:0000313" key="2">
    <source>
        <dbReference type="EMBL" id="XBS20475.1"/>
    </source>
</evidence>
<dbReference type="Proteomes" id="UP001225378">
    <property type="component" value="Chromosome"/>
</dbReference>
<dbReference type="AlphaFoldDB" id="A0AAU7NU06"/>
<organism evidence="2 3">
    <name type="scientific">Methylomarinum roseum</name>
    <dbReference type="NCBI Taxonomy" id="3067653"/>
    <lineage>
        <taxon>Bacteria</taxon>
        <taxon>Pseudomonadati</taxon>
        <taxon>Pseudomonadota</taxon>
        <taxon>Gammaproteobacteria</taxon>
        <taxon>Methylococcales</taxon>
        <taxon>Methylococcaceae</taxon>
        <taxon>Methylomarinum</taxon>
    </lineage>
</organism>
<evidence type="ECO:0000313" key="3">
    <source>
        <dbReference type="Proteomes" id="UP001225378"/>
    </source>
</evidence>
<evidence type="ECO:0000259" key="1">
    <source>
        <dbReference type="Pfam" id="PF17251"/>
    </source>
</evidence>
<dbReference type="EMBL" id="CP157743">
    <property type="protein sequence ID" value="XBS20475.1"/>
    <property type="molecule type" value="Genomic_DNA"/>
</dbReference>
<protein>
    <recommendedName>
        <fullName evidence="1">Protochlamydia outer membrane protein domain-containing protein</fullName>
    </recommendedName>
</protein>
<dbReference type="InterPro" id="IPR035163">
    <property type="entry name" value="Pom"/>
</dbReference>
<feature type="domain" description="Protochlamydia outer membrane protein" evidence="1">
    <location>
        <begin position="85"/>
        <end position="363"/>
    </location>
</feature>
<dbReference type="Gene3D" id="2.40.128.90">
    <property type="entry name" value="OMPT-like"/>
    <property type="match status" value="1"/>
</dbReference>
<dbReference type="InterPro" id="IPR036709">
    <property type="entry name" value="Autotransporte_beta_dom_sf"/>
</dbReference>
<keyword evidence="3" id="KW-1185">Reference proteome</keyword>
<dbReference type="KEGG" id="mech:Q9L42_019350"/>
<sequence length="363" mass="41083">MKTSALFSAGCLIFAVHGVGYAGNRTITDDNINIAFFDPGAEPVEDEPTLHMVIYQEDDQAKTESKKDKYASKVDEQNIQMEFYINGGYRQDELDWNIAYPTGTPNILSELSWDDLEIATFGLGATMYLPANLVLDGKFTYGRIFNGDNQDSDYYGDNRTQEFSRSNNNADEGSTIDASVGLGYRFNIIPSSRRFKKPTLSFTPMVGFSYHEQNLKMTNGKQTVPFNYHFGGLDSSYDATWYGPWAGFDSELSIVDRVSFTTSFQYHYAFYEGTADWNLRQDFAHPESFSHEARGTGLDLSWGSLIRLNENLHLTLSVDYKNWKADNKGFDTTYLSDGRVLETKLNEVNWESLGANLGLQFNF</sequence>
<dbReference type="Pfam" id="PF17251">
    <property type="entry name" value="Pom"/>
    <property type="match status" value="1"/>
</dbReference>
<dbReference type="RefSeq" id="WP_305906747.1">
    <property type="nucleotide sequence ID" value="NZ_CP157743.1"/>
</dbReference>
<reference evidence="2 3" key="1">
    <citation type="journal article" date="2024" name="Microbiology">
        <title>Methylomarinum rosea sp. nov., a novel halophilic methanotrophic bacterium from the hypersaline Lake Elton.</title>
        <authorList>
            <person name="Suleimanov R.Z."/>
            <person name="Oshkin I.Y."/>
            <person name="Danilova O.V."/>
            <person name="Suzina N.E."/>
            <person name="Dedysh S.N."/>
        </authorList>
    </citation>
    <scope>NUCLEOTIDE SEQUENCE [LARGE SCALE GENOMIC DNA]</scope>
    <source>
        <strain evidence="2 3">Ch1-1</strain>
    </source>
</reference>
<name>A0AAU7NU06_9GAMM</name>
<gene>
    <name evidence="2" type="ORF">Q9L42_019350</name>
</gene>
<dbReference type="SUPFAM" id="SSF103515">
    <property type="entry name" value="Autotransporter"/>
    <property type="match status" value="1"/>
</dbReference>
<proteinExistence type="predicted"/>